<accession>A0A2S0PFE1</accession>
<gene>
    <name evidence="2" type="ORF">DAI18_14130</name>
</gene>
<protein>
    <submittedName>
        <fullName evidence="2">Uncharacterized protein</fullName>
    </submittedName>
</protein>
<keyword evidence="1" id="KW-1133">Transmembrane helix</keyword>
<organism evidence="2 3">
    <name type="scientific">Microvirgula aerodenitrificans</name>
    <dbReference type="NCBI Taxonomy" id="57480"/>
    <lineage>
        <taxon>Bacteria</taxon>
        <taxon>Pseudomonadati</taxon>
        <taxon>Pseudomonadota</taxon>
        <taxon>Betaproteobacteria</taxon>
        <taxon>Neisseriales</taxon>
        <taxon>Aquaspirillaceae</taxon>
        <taxon>Microvirgula</taxon>
    </lineage>
</organism>
<feature type="transmembrane region" description="Helical" evidence="1">
    <location>
        <begin position="28"/>
        <end position="44"/>
    </location>
</feature>
<proteinExistence type="predicted"/>
<dbReference type="AlphaFoldDB" id="A0A2S0PFE1"/>
<dbReference type="Proteomes" id="UP000244173">
    <property type="component" value="Chromosome"/>
</dbReference>
<dbReference type="STRING" id="1122240.GCA_000620105_01462"/>
<keyword evidence="1" id="KW-0472">Membrane</keyword>
<dbReference type="OrthoDB" id="8565731at2"/>
<reference evidence="2 3" key="1">
    <citation type="submission" date="2018-04" db="EMBL/GenBank/DDBJ databases">
        <title>Denitrifier Microvirgula.</title>
        <authorList>
            <person name="Anderson E."/>
            <person name="Jang J."/>
            <person name="Ishii S."/>
        </authorList>
    </citation>
    <scope>NUCLEOTIDE SEQUENCE [LARGE SCALE GENOMIC DNA]</scope>
    <source>
        <strain evidence="2 3">BE2.4</strain>
    </source>
</reference>
<dbReference type="EMBL" id="CP028519">
    <property type="protein sequence ID" value="AVY96110.1"/>
    <property type="molecule type" value="Genomic_DNA"/>
</dbReference>
<evidence type="ECO:0000256" key="1">
    <source>
        <dbReference type="SAM" id="Phobius"/>
    </source>
</evidence>
<keyword evidence="1" id="KW-0812">Transmembrane</keyword>
<name>A0A2S0PFE1_9NEIS</name>
<evidence type="ECO:0000313" key="2">
    <source>
        <dbReference type="EMBL" id="AVY96110.1"/>
    </source>
</evidence>
<sequence>MLVVWIGWIYVVLMIAVGQDSLVRSGLILFFLGVLPSLLMFFVIRRRQRLRAEGFIAPRRRRP</sequence>
<evidence type="ECO:0000313" key="3">
    <source>
        <dbReference type="Proteomes" id="UP000244173"/>
    </source>
</evidence>
<keyword evidence="3" id="KW-1185">Reference proteome</keyword>
<dbReference type="KEGG" id="maer:DAI18_14130"/>